<name>A0A7C1BDS2_UNCW3</name>
<dbReference type="InterPro" id="IPR006143">
    <property type="entry name" value="RND_pump_MFP"/>
</dbReference>
<dbReference type="Gene3D" id="1.10.287.470">
    <property type="entry name" value="Helix hairpin bin"/>
    <property type="match status" value="1"/>
</dbReference>
<feature type="compositionally biased region" description="Polar residues" evidence="2">
    <location>
        <begin position="244"/>
        <end position="262"/>
    </location>
</feature>
<dbReference type="Gene3D" id="2.40.50.100">
    <property type="match status" value="1"/>
</dbReference>
<dbReference type="PANTHER" id="PTHR30469:SF15">
    <property type="entry name" value="HLYD FAMILY OF SECRETION PROTEINS"/>
    <property type="match status" value="1"/>
</dbReference>
<accession>A0A7C1BDS2</accession>
<evidence type="ECO:0000256" key="2">
    <source>
        <dbReference type="SAM" id="MobiDB-lite"/>
    </source>
</evidence>
<dbReference type="PANTHER" id="PTHR30469">
    <property type="entry name" value="MULTIDRUG RESISTANCE PROTEIN MDTA"/>
    <property type="match status" value="1"/>
</dbReference>
<dbReference type="GO" id="GO:1990281">
    <property type="term" value="C:efflux pump complex"/>
    <property type="evidence" value="ECO:0007669"/>
    <property type="project" value="TreeGrafter"/>
</dbReference>
<dbReference type="Pfam" id="PF25917">
    <property type="entry name" value="BSH_RND"/>
    <property type="match status" value="1"/>
</dbReference>
<dbReference type="AlphaFoldDB" id="A0A7C1BDS2"/>
<evidence type="ECO:0000313" key="5">
    <source>
        <dbReference type="EMBL" id="HDM90083.1"/>
    </source>
</evidence>
<sequence>MKRILIALGVILIIALFVFLNLKKSGKAFTVKVETVKKQKVVRIVRADGEVRARNQVEVGSDVMGRIVRILVSEGDVVERGDTLCLIDPSIYEAKVNQLEARLMSDKARLSKVEKDYIRAKKLWRRGLISESAFEEIKANYNTTLAQMRADSFALEEAREDLSKTVITSPVSGEVMRVYKEEGEMTVVGTINTPRFGHNGGGRPLGDAGGSPCRRVRDSIGEAGAEGQGKGGCPPRSRVHGQGAENSGDTTISARTGGSELSSGCRDREPR</sequence>
<evidence type="ECO:0000256" key="1">
    <source>
        <dbReference type="ARBA" id="ARBA00009477"/>
    </source>
</evidence>
<comment type="caution">
    <text evidence="5">The sequence shown here is derived from an EMBL/GenBank/DDBJ whole genome shotgun (WGS) entry which is preliminary data.</text>
</comment>
<dbReference type="EMBL" id="DRBW01000099">
    <property type="protein sequence ID" value="HDM90083.1"/>
    <property type="molecule type" value="Genomic_DNA"/>
</dbReference>
<comment type="similarity">
    <text evidence="1">Belongs to the membrane fusion protein (MFP) (TC 8.A.1) family.</text>
</comment>
<feature type="region of interest" description="Disordered" evidence="2">
    <location>
        <begin position="191"/>
        <end position="271"/>
    </location>
</feature>
<feature type="compositionally biased region" description="Gly residues" evidence="2">
    <location>
        <begin position="198"/>
        <end position="209"/>
    </location>
</feature>
<dbReference type="InterPro" id="IPR058624">
    <property type="entry name" value="MdtA-like_HH"/>
</dbReference>
<feature type="domain" description="Multidrug resistance protein MdtA-like alpha-helical hairpin" evidence="3">
    <location>
        <begin position="96"/>
        <end position="163"/>
    </location>
</feature>
<reference evidence="5" key="1">
    <citation type="journal article" date="2020" name="mSystems">
        <title>Genome- and Community-Level Interaction Insights into Carbon Utilization and Element Cycling Functions of Hydrothermarchaeota in Hydrothermal Sediment.</title>
        <authorList>
            <person name="Zhou Z."/>
            <person name="Liu Y."/>
            <person name="Xu W."/>
            <person name="Pan J."/>
            <person name="Luo Z.H."/>
            <person name="Li M."/>
        </authorList>
    </citation>
    <scope>NUCLEOTIDE SEQUENCE [LARGE SCALE GENOMIC DNA]</scope>
    <source>
        <strain evidence="5">HyVt-237</strain>
    </source>
</reference>
<dbReference type="NCBIfam" id="TIGR01730">
    <property type="entry name" value="RND_mfp"/>
    <property type="match status" value="1"/>
</dbReference>
<gene>
    <name evidence="5" type="ORF">ENG67_02615</name>
</gene>
<dbReference type="InterPro" id="IPR058625">
    <property type="entry name" value="MdtA-like_BSH"/>
</dbReference>
<proteinExistence type="inferred from homology"/>
<feature type="domain" description="Multidrug resistance protein MdtA-like barrel-sandwich hybrid" evidence="4">
    <location>
        <begin position="55"/>
        <end position="186"/>
    </location>
</feature>
<protein>
    <submittedName>
        <fullName evidence="5">Efflux RND transporter periplasmic adaptor subunit</fullName>
    </submittedName>
</protein>
<dbReference type="Proteomes" id="UP000885931">
    <property type="component" value="Unassembled WGS sequence"/>
</dbReference>
<evidence type="ECO:0000259" key="3">
    <source>
        <dbReference type="Pfam" id="PF25876"/>
    </source>
</evidence>
<dbReference type="GO" id="GO:0015562">
    <property type="term" value="F:efflux transmembrane transporter activity"/>
    <property type="evidence" value="ECO:0007669"/>
    <property type="project" value="TreeGrafter"/>
</dbReference>
<dbReference type="Pfam" id="PF25876">
    <property type="entry name" value="HH_MFP_RND"/>
    <property type="match status" value="1"/>
</dbReference>
<dbReference type="SUPFAM" id="SSF111369">
    <property type="entry name" value="HlyD-like secretion proteins"/>
    <property type="match status" value="1"/>
</dbReference>
<evidence type="ECO:0000259" key="4">
    <source>
        <dbReference type="Pfam" id="PF25917"/>
    </source>
</evidence>
<organism evidence="5">
    <name type="scientific">candidate division WOR-3 bacterium</name>
    <dbReference type="NCBI Taxonomy" id="2052148"/>
    <lineage>
        <taxon>Bacteria</taxon>
        <taxon>Bacteria division WOR-3</taxon>
    </lineage>
</organism>